<feature type="compositionally biased region" description="Low complexity" evidence="1">
    <location>
        <begin position="23"/>
        <end position="35"/>
    </location>
</feature>
<dbReference type="VEuPathDB" id="FungiDB:SMAC_05858"/>
<keyword evidence="2" id="KW-1133">Transmembrane helix</keyword>
<organism evidence="3 4">
    <name type="scientific">Sordaria macrospora</name>
    <dbReference type="NCBI Taxonomy" id="5147"/>
    <lineage>
        <taxon>Eukaryota</taxon>
        <taxon>Fungi</taxon>
        <taxon>Dikarya</taxon>
        <taxon>Ascomycota</taxon>
        <taxon>Pezizomycotina</taxon>
        <taxon>Sordariomycetes</taxon>
        <taxon>Sordariomycetidae</taxon>
        <taxon>Sordariales</taxon>
        <taxon>Sordariaceae</taxon>
        <taxon>Sordaria</taxon>
    </lineage>
</organism>
<feature type="region of interest" description="Disordered" evidence="1">
    <location>
        <begin position="1"/>
        <end position="35"/>
    </location>
</feature>
<dbReference type="Proteomes" id="UP000433876">
    <property type="component" value="Unassembled WGS sequence"/>
</dbReference>
<keyword evidence="2" id="KW-0812">Transmembrane</keyword>
<evidence type="ECO:0000256" key="2">
    <source>
        <dbReference type="SAM" id="Phobius"/>
    </source>
</evidence>
<dbReference type="EMBL" id="NMPR01000134">
    <property type="protein sequence ID" value="KAA8629475.1"/>
    <property type="molecule type" value="Genomic_DNA"/>
</dbReference>
<dbReference type="PANTHER" id="PTHR38792">
    <property type="entry name" value="BNR/ASP-BOX REPEAT DOMAIN PROTEIN (AFU_ORTHOLOGUE AFUA_7G06430)-RELATED"/>
    <property type="match status" value="1"/>
</dbReference>
<comment type="caution">
    <text evidence="3">The sequence shown here is derived from an EMBL/GenBank/DDBJ whole genome shotgun (WGS) entry which is preliminary data.</text>
</comment>
<protein>
    <recommendedName>
        <fullName evidence="5">Sialidase domain-containing protein</fullName>
    </recommendedName>
</protein>
<feature type="compositionally biased region" description="Polar residues" evidence="1">
    <location>
        <begin position="1"/>
        <end position="10"/>
    </location>
</feature>
<proteinExistence type="predicted"/>
<dbReference type="CDD" id="cd15482">
    <property type="entry name" value="Sialidase_non-viral"/>
    <property type="match status" value="1"/>
</dbReference>
<dbReference type="AlphaFoldDB" id="A0A8S8ZM55"/>
<sequence length="621" mass="68333">MEDTNHTLFTSRGRPPTMDDVLSIRSRSSSPSSVTSKTLEVCLVHEEVEVEIEADDHEEHQERLGPLILITHRRSRSPLSSPPVTPPLQAKCDVLRDYLSYADEDSASDSDSNSDYYNGFLESPTSTPRSRLCHRYRSTAGNSSDGLLPAYPYHLYDLSPSRSHPSQHCYSAPEASNMFSLLINNPRTFIRFIFGIAFFMCFLTNMVSGGPLAQHLRDAFHGHRPWPHDPHHEGDLRRRDNAQSQTPPPQGVIRVAAAPVQIDPEGVYIRASPFFNSSTGQPDTSRIIAGYAAVDGTDRVLRTSVSIDSGASWSFLGEVTRLPNDGTSDLDNAMPLALPSGRILFAFRHHSLVPSISSPTSFRYTQYRLSVCSSSDGGKSWTFLSHIDERPACGDPAQLNGLWEPFLRLGADGKTIQAYYSSENSASDQNNLMRFSTDEGKTWSDPPILVSSSSSSDSRDGMTGVSAVSSSPCRQKELICVFETTLPDGTFSIARVLSYDDGRTWGERETVYMAKDRKWAGAPQVYLVGETLVTSFLTNEGTDMPKIDGAYTKMVVSKDQGRTWTGTRGMEQAETVAGVGSHWPGLFSLNETHFLALYSTDAMGAVGHLLSVAGAEEEEER</sequence>
<feature type="compositionally biased region" description="Basic and acidic residues" evidence="1">
    <location>
        <begin position="223"/>
        <end position="241"/>
    </location>
</feature>
<keyword evidence="2" id="KW-0472">Membrane</keyword>
<evidence type="ECO:0008006" key="5">
    <source>
        <dbReference type="Google" id="ProtNLM"/>
    </source>
</evidence>
<accession>A0A8S8ZM55</accession>
<feature type="region of interest" description="Disordered" evidence="1">
    <location>
        <begin position="223"/>
        <end position="251"/>
    </location>
</feature>
<feature type="transmembrane region" description="Helical" evidence="2">
    <location>
        <begin position="188"/>
        <end position="207"/>
    </location>
</feature>
<reference evidence="3 4" key="1">
    <citation type="submission" date="2017-07" db="EMBL/GenBank/DDBJ databases">
        <title>Genome sequence of the Sordaria macrospora wild type strain R19027.</title>
        <authorList>
            <person name="Nowrousian M."/>
            <person name="Teichert I."/>
            <person name="Kueck U."/>
        </authorList>
    </citation>
    <scope>NUCLEOTIDE SEQUENCE [LARGE SCALE GENOMIC DNA]</scope>
    <source>
        <strain evidence="3 4">R19027</strain>
        <tissue evidence="3">Mycelium</tissue>
    </source>
</reference>
<evidence type="ECO:0000313" key="3">
    <source>
        <dbReference type="EMBL" id="KAA8629475.1"/>
    </source>
</evidence>
<name>A0A8S8ZM55_SORMA</name>
<dbReference type="InterPro" id="IPR036278">
    <property type="entry name" value="Sialidase_sf"/>
</dbReference>
<dbReference type="SUPFAM" id="SSF50939">
    <property type="entry name" value="Sialidases"/>
    <property type="match status" value="2"/>
</dbReference>
<feature type="region of interest" description="Disordered" evidence="1">
    <location>
        <begin position="436"/>
        <end position="468"/>
    </location>
</feature>
<evidence type="ECO:0000313" key="4">
    <source>
        <dbReference type="Proteomes" id="UP000433876"/>
    </source>
</evidence>
<gene>
    <name evidence="3" type="ORF">SMACR_05858</name>
</gene>
<dbReference type="PANTHER" id="PTHR38792:SF3">
    <property type="entry name" value="BNR_ASP-BOX REPEAT DOMAIN PROTEIN (AFU_ORTHOLOGUE AFUA_7G06430)-RELATED"/>
    <property type="match status" value="1"/>
</dbReference>
<dbReference type="Gene3D" id="2.120.10.10">
    <property type="match status" value="1"/>
</dbReference>
<evidence type="ECO:0000256" key="1">
    <source>
        <dbReference type="SAM" id="MobiDB-lite"/>
    </source>
</evidence>